<sequence length="98" mass="10685">MNHNTTTPHPDVPTMRAATVATITAHDCERWVCVCGNTPHSSGFCMIDSNGDDTAHAPERWVEPLYKCDGCGHVIDAATYDDTTHTVAVVGRLPRRAH</sequence>
<reference evidence="1 2" key="1">
    <citation type="journal article" date="2014" name="J. Biotechnol.">
        <title>Complete genome sequence of the actinobacterium Amycolatopsis japonica MG417-CF17(T) (=DSM 44213T) producing (S,S)-N,N'-ethylenediaminedisuccinic acid.</title>
        <authorList>
            <person name="Stegmann E."/>
            <person name="Albersmeier A."/>
            <person name="Spohn M."/>
            <person name="Gert H."/>
            <person name="Weber T."/>
            <person name="Wohlleben W."/>
            <person name="Kalinowski J."/>
            <person name="Ruckert C."/>
        </authorList>
    </citation>
    <scope>NUCLEOTIDE SEQUENCE [LARGE SCALE GENOMIC DNA]</scope>
    <source>
        <strain evidence="2">MG417-CF17 (DSM 44213)</strain>
    </source>
</reference>
<evidence type="ECO:0000313" key="2">
    <source>
        <dbReference type="Proteomes" id="UP000028492"/>
    </source>
</evidence>
<gene>
    <name evidence="1" type="ORF">AJAP_38590</name>
</gene>
<name>A0A075V1Y9_9PSEU</name>
<protein>
    <submittedName>
        <fullName evidence="1">Uncharacterized protein</fullName>
    </submittedName>
</protein>
<dbReference type="STRING" id="208439.AJAP_38590"/>
<organism evidence="1 2">
    <name type="scientific">Amycolatopsis japonica</name>
    <dbReference type="NCBI Taxonomy" id="208439"/>
    <lineage>
        <taxon>Bacteria</taxon>
        <taxon>Bacillati</taxon>
        <taxon>Actinomycetota</taxon>
        <taxon>Actinomycetes</taxon>
        <taxon>Pseudonocardiales</taxon>
        <taxon>Pseudonocardiaceae</taxon>
        <taxon>Amycolatopsis</taxon>
        <taxon>Amycolatopsis japonica group</taxon>
    </lineage>
</organism>
<accession>A0A075V1Y9</accession>
<dbReference type="AlphaFoldDB" id="A0A075V1Y9"/>
<keyword evidence="2" id="KW-1185">Reference proteome</keyword>
<dbReference type="RefSeq" id="WP_038520615.1">
    <property type="nucleotide sequence ID" value="NZ_CP008953.1"/>
</dbReference>
<dbReference type="HOGENOM" id="CLU_2327709_0_0_11"/>
<dbReference type="EMBL" id="CP008953">
    <property type="protein sequence ID" value="AIG80502.1"/>
    <property type="molecule type" value="Genomic_DNA"/>
</dbReference>
<evidence type="ECO:0000313" key="1">
    <source>
        <dbReference type="EMBL" id="AIG80502.1"/>
    </source>
</evidence>
<proteinExistence type="predicted"/>
<dbReference type="Proteomes" id="UP000028492">
    <property type="component" value="Chromosome"/>
</dbReference>
<dbReference type="KEGG" id="aja:AJAP_38590"/>